<dbReference type="InterPro" id="IPR035965">
    <property type="entry name" value="PAS-like_dom_sf"/>
</dbReference>
<dbReference type="CDD" id="cd00130">
    <property type="entry name" value="PAS"/>
    <property type="match status" value="1"/>
</dbReference>
<evidence type="ECO:0000313" key="1">
    <source>
        <dbReference type="EMBL" id="MFC6792546.1"/>
    </source>
</evidence>
<proteinExistence type="predicted"/>
<gene>
    <name evidence="1" type="ORF">ACFQE0_25085</name>
</gene>
<comment type="caution">
    <text evidence="1">The sequence shown here is derived from an EMBL/GenBank/DDBJ whole genome shotgun (WGS) entry which is preliminary data.</text>
</comment>
<name>A0ABW2BRA3_9HYPH</name>
<organism evidence="1 2">
    <name type="scientific">Methylobacterium komagatae</name>
    <dbReference type="NCBI Taxonomy" id="374425"/>
    <lineage>
        <taxon>Bacteria</taxon>
        <taxon>Pseudomonadati</taxon>
        <taxon>Pseudomonadota</taxon>
        <taxon>Alphaproteobacteria</taxon>
        <taxon>Hyphomicrobiales</taxon>
        <taxon>Methylobacteriaceae</taxon>
        <taxon>Methylobacterium</taxon>
    </lineage>
</organism>
<accession>A0ABW2BRA3</accession>
<dbReference type="Proteomes" id="UP001596292">
    <property type="component" value="Unassembled WGS sequence"/>
</dbReference>
<dbReference type="Gene3D" id="3.30.450.20">
    <property type="entry name" value="PAS domain"/>
    <property type="match status" value="1"/>
</dbReference>
<dbReference type="EMBL" id="JBHSWN010000001">
    <property type="protein sequence ID" value="MFC6792546.1"/>
    <property type="molecule type" value="Genomic_DNA"/>
</dbReference>
<reference evidence="2" key="1">
    <citation type="journal article" date="2019" name="Int. J. Syst. Evol. Microbiol.">
        <title>The Global Catalogue of Microorganisms (GCM) 10K type strain sequencing project: providing services to taxonomists for standard genome sequencing and annotation.</title>
        <authorList>
            <consortium name="The Broad Institute Genomics Platform"/>
            <consortium name="The Broad Institute Genome Sequencing Center for Infectious Disease"/>
            <person name="Wu L."/>
            <person name="Ma J."/>
        </authorList>
    </citation>
    <scope>NUCLEOTIDE SEQUENCE [LARGE SCALE GENOMIC DNA]</scope>
    <source>
        <strain evidence="2">CCUG 48316</strain>
    </source>
</reference>
<dbReference type="InterPro" id="IPR000014">
    <property type="entry name" value="PAS"/>
</dbReference>
<evidence type="ECO:0000313" key="2">
    <source>
        <dbReference type="Proteomes" id="UP001596292"/>
    </source>
</evidence>
<protein>
    <submittedName>
        <fullName evidence="1">PAS domain-containing protein</fullName>
    </submittedName>
</protein>
<keyword evidence="2" id="KW-1185">Reference proteome</keyword>
<dbReference type="SUPFAM" id="SSF55785">
    <property type="entry name" value="PYP-like sensor domain (PAS domain)"/>
    <property type="match status" value="1"/>
</dbReference>
<sequence>MSASQVGVWETDFQSDLTFGDATLAALFGVDPLDAANGLPLADYIRNVSLEDREMLFDRLNHVRLSGGMFVVEYRTHPTPDDVRWVLARGRYERDPRTGAMMGRGIVIDITDSKLNGQMSDRAIFVMPDRGEAALDRIASLAIMVRREIDELGERESSPLRKAIDTLLWAVGRALAAAQTAQSDRKSRFN</sequence>